<dbReference type="FunCoup" id="S8DMZ9">
    <property type="interactions" value="323"/>
</dbReference>
<keyword evidence="5" id="KW-1185">Reference proteome</keyword>
<proteinExistence type="inferred from homology"/>
<dbReference type="eggNOG" id="KOG1205">
    <property type="taxonomic scope" value="Eukaryota"/>
</dbReference>
<dbReference type="SUPFAM" id="SSF51735">
    <property type="entry name" value="NAD(P)-binding Rossmann-fold domains"/>
    <property type="match status" value="1"/>
</dbReference>
<evidence type="ECO:0000256" key="2">
    <source>
        <dbReference type="ARBA" id="ARBA00023002"/>
    </source>
</evidence>
<gene>
    <name evidence="4" type="ORF">FOMPIDRAFT_150536</name>
</gene>
<dbReference type="InterPro" id="IPR051911">
    <property type="entry name" value="SDR_oxidoreductase"/>
</dbReference>
<dbReference type="InterPro" id="IPR002347">
    <property type="entry name" value="SDR_fam"/>
</dbReference>
<evidence type="ECO:0000256" key="1">
    <source>
        <dbReference type="ARBA" id="ARBA00006484"/>
    </source>
</evidence>
<sequence>MTTNSQVWLITGASSGFGRLVAEAVLENGGCAVATLRKPDALADLASIYPPERLAVIQLDVSKPDEIRAAFAEARTRFGRIDVVFNNAGFGVLSEAEGTPEDLAREMFDTNFWGAANVSKEAVRFFREVNEPRGGRLLQTSSVVGIQGLSALSYYCASKFALEGFTEGLVAELRPEWQIKVTSIVLGPFHTQAGPNMKRQPPHPAYVVADRPLARLHLATTGAAYPEEASRLIYKLAQLESPPLRLPLGPEAVETLRRKGQGLIDVAEEYASWSDTVRPSHLQSVR</sequence>
<dbReference type="PRINTS" id="PR00081">
    <property type="entry name" value="GDHRDH"/>
</dbReference>
<dbReference type="Gene3D" id="3.40.50.720">
    <property type="entry name" value="NAD(P)-binding Rossmann-like Domain"/>
    <property type="match status" value="1"/>
</dbReference>
<dbReference type="EMBL" id="KE504246">
    <property type="protein sequence ID" value="EPS94042.1"/>
    <property type="molecule type" value="Genomic_DNA"/>
</dbReference>
<dbReference type="PANTHER" id="PTHR43976:SF16">
    <property type="entry name" value="SHORT-CHAIN DEHYDROGENASE_REDUCTASE FAMILY PROTEIN"/>
    <property type="match status" value="1"/>
</dbReference>
<organism evidence="4 5">
    <name type="scientific">Fomitopsis schrenkii</name>
    <name type="common">Brown rot fungus</name>
    <dbReference type="NCBI Taxonomy" id="2126942"/>
    <lineage>
        <taxon>Eukaryota</taxon>
        <taxon>Fungi</taxon>
        <taxon>Dikarya</taxon>
        <taxon>Basidiomycota</taxon>
        <taxon>Agaricomycotina</taxon>
        <taxon>Agaricomycetes</taxon>
        <taxon>Polyporales</taxon>
        <taxon>Fomitopsis</taxon>
    </lineage>
</organism>
<reference evidence="4 5" key="1">
    <citation type="journal article" date="2012" name="Science">
        <title>The Paleozoic origin of enzymatic lignin decomposition reconstructed from 31 fungal genomes.</title>
        <authorList>
            <person name="Floudas D."/>
            <person name="Binder M."/>
            <person name="Riley R."/>
            <person name="Barry K."/>
            <person name="Blanchette R.A."/>
            <person name="Henrissat B."/>
            <person name="Martinez A.T."/>
            <person name="Otillar R."/>
            <person name="Spatafora J.W."/>
            <person name="Yadav J.S."/>
            <person name="Aerts A."/>
            <person name="Benoit I."/>
            <person name="Boyd A."/>
            <person name="Carlson A."/>
            <person name="Copeland A."/>
            <person name="Coutinho P.M."/>
            <person name="de Vries R.P."/>
            <person name="Ferreira P."/>
            <person name="Findley K."/>
            <person name="Foster B."/>
            <person name="Gaskell J."/>
            <person name="Glotzer D."/>
            <person name="Gorecki P."/>
            <person name="Heitman J."/>
            <person name="Hesse C."/>
            <person name="Hori C."/>
            <person name="Igarashi K."/>
            <person name="Jurgens J.A."/>
            <person name="Kallen N."/>
            <person name="Kersten P."/>
            <person name="Kohler A."/>
            <person name="Kuees U."/>
            <person name="Kumar T.K.A."/>
            <person name="Kuo A."/>
            <person name="LaButti K."/>
            <person name="Larrondo L.F."/>
            <person name="Lindquist E."/>
            <person name="Ling A."/>
            <person name="Lombard V."/>
            <person name="Lucas S."/>
            <person name="Lundell T."/>
            <person name="Martin R."/>
            <person name="McLaughlin D.J."/>
            <person name="Morgenstern I."/>
            <person name="Morin E."/>
            <person name="Murat C."/>
            <person name="Nagy L.G."/>
            <person name="Nolan M."/>
            <person name="Ohm R.A."/>
            <person name="Patyshakuliyeva A."/>
            <person name="Rokas A."/>
            <person name="Ruiz-Duenas F.J."/>
            <person name="Sabat G."/>
            <person name="Salamov A."/>
            <person name="Samejima M."/>
            <person name="Schmutz J."/>
            <person name="Slot J.C."/>
            <person name="St John F."/>
            <person name="Stenlid J."/>
            <person name="Sun H."/>
            <person name="Sun S."/>
            <person name="Syed K."/>
            <person name="Tsang A."/>
            <person name="Wiebenga A."/>
            <person name="Young D."/>
            <person name="Pisabarro A."/>
            <person name="Eastwood D.C."/>
            <person name="Martin F."/>
            <person name="Cullen D."/>
            <person name="Grigoriev I.V."/>
            <person name="Hibbett D.S."/>
        </authorList>
    </citation>
    <scope>NUCLEOTIDE SEQUENCE</scope>
    <source>
        <strain evidence="5">FP-58527</strain>
    </source>
</reference>
<evidence type="ECO:0000313" key="4">
    <source>
        <dbReference type="EMBL" id="EPS94042.1"/>
    </source>
</evidence>
<evidence type="ECO:0000256" key="3">
    <source>
        <dbReference type="RuleBase" id="RU000363"/>
    </source>
</evidence>
<dbReference type="InterPro" id="IPR036291">
    <property type="entry name" value="NAD(P)-bd_dom_sf"/>
</dbReference>
<comment type="similarity">
    <text evidence="1 3">Belongs to the short-chain dehydrogenases/reductases (SDR) family.</text>
</comment>
<evidence type="ECO:0000313" key="5">
    <source>
        <dbReference type="Proteomes" id="UP000015241"/>
    </source>
</evidence>
<dbReference type="HOGENOM" id="CLU_010194_2_9_1"/>
<dbReference type="Pfam" id="PF00106">
    <property type="entry name" value="adh_short"/>
    <property type="match status" value="1"/>
</dbReference>
<dbReference type="PRINTS" id="PR00080">
    <property type="entry name" value="SDRFAMILY"/>
</dbReference>
<dbReference type="Proteomes" id="UP000015241">
    <property type="component" value="Unassembled WGS sequence"/>
</dbReference>
<dbReference type="AlphaFoldDB" id="S8DMZ9"/>
<dbReference type="PANTHER" id="PTHR43976">
    <property type="entry name" value="SHORT CHAIN DEHYDROGENASE"/>
    <property type="match status" value="1"/>
</dbReference>
<accession>S8DMZ9</accession>
<dbReference type="STRING" id="743788.S8DMZ9"/>
<dbReference type="CDD" id="cd05374">
    <property type="entry name" value="17beta-HSD-like_SDR_c"/>
    <property type="match status" value="1"/>
</dbReference>
<protein>
    <submittedName>
        <fullName evidence="4">NAD-binding protein</fullName>
    </submittedName>
</protein>
<name>S8DMZ9_FOMSC</name>
<keyword evidence="2" id="KW-0560">Oxidoreductase</keyword>
<dbReference type="GO" id="GO:0016491">
    <property type="term" value="F:oxidoreductase activity"/>
    <property type="evidence" value="ECO:0007669"/>
    <property type="project" value="UniProtKB-KW"/>
</dbReference>
<dbReference type="OrthoDB" id="1274115at2759"/>
<dbReference type="InParanoid" id="S8DMZ9"/>